<dbReference type="AlphaFoldDB" id="A0A455SM35"/>
<evidence type="ECO:0000313" key="1">
    <source>
        <dbReference type="EMBL" id="BBH88059.1"/>
    </source>
</evidence>
<proteinExistence type="predicted"/>
<gene>
    <name evidence="1" type="ORF">KTC_28100</name>
</gene>
<name>A0A455SM35_9CHLR</name>
<organism evidence="1">
    <name type="scientific">Thermosporothrix sp. COM3</name>
    <dbReference type="NCBI Taxonomy" id="2490863"/>
    <lineage>
        <taxon>Bacteria</taxon>
        <taxon>Bacillati</taxon>
        <taxon>Chloroflexota</taxon>
        <taxon>Ktedonobacteria</taxon>
        <taxon>Ktedonobacterales</taxon>
        <taxon>Thermosporotrichaceae</taxon>
        <taxon>Thermosporothrix</taxon>
    </lineage>
</organism>
<reference evidence="1" key="1">
    <citation type="submission" date="2018-12" db="EMBL/GenBank/DDBJ databases">
        <title>Novel natural products biosynthetic potential of the class Ktedonobacteria.</title>
        <authorList>
            <person name="Zheng Y."/>
            <person name="Saitou A."/>
            <person name="Wang C.M."/>
            <person name="Toyoda A."/>
            <person name="Minakuchi Y."/>
            <person name="Sekiguchi Y."/>
            <person name="Ueda K."/>
            <person name="Takano H."/>
            <person name="Sakai Y."/>
            <person name="Yokota A."/>
            <person name="Yabe S."/>
        </authorList>
    </citation>
    <scope>NUCLEOTIDE SEQUENCE</scope>
    <source>
        <strain evidence="1">COM3</strain>
    </source>
</reference>
<accession>A0A455SM35</accession>
<dbReference type="EMBL" id="AP019376">
    <property type="protein sequence ID" value="BBH88059.1"/>
    <property type="molecule type" value="Genomic_DNA"/>
</dbReference>
<sequence length="71" mass="7748">MPEWKAGVGRAGALDRLAAAPGWRGPKRKKRGSKDVLWIGERAKTGTKTGWLLEGEVSPEPKYSERGTRAS</sequence>
<protein>
    <submittedName>
        <fullName evidence="1">Uncharacterized protein</fullName>
    </submittedName>
</protein>